<comment type="caution">
    <text evidence="2">The sequence shown here is derived from an EMBL/GenBank/DDBJ whole genome shotgun (WGS) entry which is preliminary data.</text>
</comment>
<accession>A0ABR3LT30</accession>
<protein>
    <submittedName>
        <fullName evidence="2">Uncharacterized protein</fullName>
    </submittedName>
</protein>
<dbReference type="EMBL" id="JAYMGO010000019">
    <property type="protein sequence ID" value="KAL1256039.1"/>
    <property type="molecule type" value="Genomic_DNA"/>
</dbReference>
<organism evidence="2 3">
    <name type="scientific">Cirrhinus molitorella</name>
    <name type="common">mud carp</name>
    <dbReference type="NCBI Taxonomy" id="172907"/>
    <lineage>
        <taxon>Eukaryota</taxon>
        <taxon>Metazoa</taxon>
        <taxon>Chordata</taxon>
        <taxon>Craniata</taxon>
        <taxon>Vertebrata</taxon>
        <taxon>Euteleostomi</taxon>
        <taxon>Actinopterygii</taxon>
        <taxon>Neopterygii</taxon>
        <taxon>Teleostei</taxon>
        <taxon>Ostariophysi</taxon>
        <taxon>Cypriniformes</taxon>
        <taxon>Cyprinidae</taxon>
        <taxon>Labeoninae</taxon>
        <taxon>Labeonini</taxon>
        <taxon>Cirrhinus</taxon>
    </lineage>
</organism>
<feature type="region of interest" description="Disordered" evidence="1">
    <location>
        <begin position="1"/>
        <end position="98"/>
    </location>
</feature>
<gene>
    <name evidence="2" type="ORF">QQF64_014100</name>
</gene>
<evidence type="ECO:0000313" key="3">
    <source>
        <dbReference type="Proteomes" id="UP001558613"/>
    </source>
</evidence>
<proteinExistence type="predicted"/>
<feature type="compositionally biased region" description="Basic and acidic residues" evidence="1">
    <location>
        <begin position="19"/>
        <end position="29"/>
    </location>
</feature>
<evidence type="ECO:0000313" key="2">
    <source>
        <dbReference type="EMBL" id="KAL1256039.1"/>
    </source>
</evidence>
<dbReference type="Proteomes" id="UP001558613">
    <property type="component" value="Unassembled WGS sequence"/>
</dbReference>
<reference evidence="2 3" key="1">
    <citation type="submission" date="2023-09" db="EMBL/GenBank/DDBJ databases">
        <authorList>
            <person name="Wang M."/>
        </authorList>
    </citation>
    <scope>NUCLEOTIDE SEQUENCE [LARGE SCALE GENOMIC DNA]</scope>
    <source>
        <strain evidence="2">GT-2023</strain>
        <tissue evidence="2">Liver</tissue>
    </source>
</reference>
<keyword evidence="3" id="KW-1185">Reference proteome</keyword>
<name>A0ABR3LT30_9TELE</name>
<evidence type="ECO:0000256" key="1">
    <source>
        <dbReference type="SAM" id="MobiDB-lite"/>
    </source>
</evidence>
<feature type="compositionally biased region" description="Basic and acidic residues" evidence="1">
    <location>
        <begin position="52"/>
        <end position="85"/>
    </location>
</feature>
<sequence length="98" mass="10654">MVEEALTTPGGRPTAAERVVVEPEAESRRSGTTPRIRRAKAEQMAPATEAEAEIRRAAAEPERSRTEAELEGRRSPAEPEGRSDEAQPDEWSPEAMAG</sequence>